<dbReference type="OrthoDB" id="9792858at2"/>
<evidence type="ECO:0000256" key="2">
    <source>
        <dbReference type="ARBA" id="ARBA00023002"/>
    </source>
</evidence>
<reference evidence="4 5" key="1">
    <citation type="journal article" date="2013" name="Genome Biol. Evol.">
        <title>Genome evolution and phylogenomic analysis of candidatus kinetoplastibacterium, the betaproteobacterial endosymbionts of strigomonas and angomonas.</title>
        <authorList>
            <person name="Alves J.M."/>
            <person name="Serrano M.G."/>
            <person name="Maia da Silva F."/>
            <person name="Voegtly L.J."/>
            <person name="Matveyev A.V."/>
            <person name="Teixeira M.M."/>
            <person name="Camargo E.P."/>
            <person name="Buck G.A."/>
        </authorList>
    </citation>
    <scope>NUCLEOTIDE SEQUENCE [LARGE SCALE GENOMIC DNA]</scope>
    <source>
        <strain evidence="4 5">TCC219</strain>
    </source>
</reference>
<dbReference type="EMBL" id="CP003806">
    <property type="protein sequence ID" value="AGF49254.1"/>
    <property type="molecule type" value="Genomic_DNA"/>
</dbReference>
<dbReference type="SMART" id="SM00903">
    <property type="entry name" value="Flavin_Reduct"/>
    <property type="match status" value="1"/>
</dbReference>
<evidence type="ECO:0000259" key="3">
    <source>
        <dbReference type="SMART" id="SM00903"/>
    </source>
</evidence>
<protein>
    <submittedName>
        <fullName evidence="4">Flavin reductase-like protein</fullName>
    </submittedName>
</protein>
<accession>M1M215</accession>
<dbReference type="SUPFAM" id="SSF50475">
    <property type="entry name" value="FMN-binding split barrel"/>
    <property type="match status" value="1"/>
</dbReference>
<keyword evidence="2" id="KW-0560">Oxidoreductase</keyword>
<gene>
    <name evidence="4" type="ORF">ST1E_0953</name>
</gene>
<dbReference type="GO" id="GO:0042602">
    <property type="term" value="F:riboflavin reductase (NADPH) activity"/>
    <property type="evidence" value="ECO:0007669"/>
    <property type="project" value="TreeGrafter"/>
</dbReference>
<name>M1M215_9PROT</name>
<dbReference type="InterPro" id="IPR002563">
    <property type="entry name" value="Flavin_Rdtase-like_dom"/>
</dbReference>
<dbReference type="STRING" id="1208921.ST1E_0953"/>
<evidence type="ECO:0000256" key="1">
    <source>
        <dbReference type="ARBA" id="ARBA00008898"/>
    </source>
</evidence>
<evidence type="ECO:0000313" key="4">
    <source>
        <dbReference type="EMBL" id="AGF49254.1"/>
    </source>
</evidence>
<feature type="domain" description="Flavin reductase like" evidence="3">
    <location>
        <begin position="16"/>
        <end position="161"/>
    </location>
</feature>
<dbReference type="InterPro" id="IPR012349">
    <property type="entry name" value="Split_barrel_FMN-bd"/>
</dbReference>
<dbReference type="InterPro" id="IPR050268">
    <property type="entry name" value="NADH-dep_flavin_reductase"/>
</dbReference>
<dbReference type="Gene3D" id="2.30.110.10">
    <property type="entry name" value="Electron Transport, Fmn-binding Protein, Chain A"/>
    <property type="match status" value="1"/>
</dbReference>
<dbReference type="GO" id="GO:0010181">
    <property type="term" value="F:FMN binding"/>
    <property type="evidence" value="ECO:0007669"/>
    <property type="project" value="InterPro"/>
</dbReference>
<dbReference type="Proteomes" id="UP000011658">
    <property type="component" value="Chromosome"/>
</dbReference>
<dbReference type="PANTHER" id="PTHR30466">
    <property type="entry name" value="FLAVIN REDUCTASE"/>
    <property type="match status" value="1"/>
</dbReference>
<dbReference type="HOGENOM" id="CLU_059021_1_0_4"/>
<dbReference type="KEGG" id="kga:ST1E_0953"/>
<dbReference type="PANTHER" id="PTHR30466:SF11">
    <property type="entry name" value="FLAVIN-DEPENDENT MONOOXYGENASE, REDUCTASE SUBUNIT HSAB"/>
    <property type="match status" value="1"/>
</dbReference>
<dbReference type="PATRIC" id="fig|1208921.3.peg.546"/>
<sequence>MEYEMQVQHKEFRKLLGNFVTGVTIITTHGFTNKPCGLTVNSFNSLSLDPPLILWSLSINSTNKNIFLNCSNYVIHILSSEQIEMANSFARKNSSDRFKNIRTKFSPSGTTMLDTEHKAWIDCKNHRQYVEGDHIIMIGKVQYYKYSDSEPLMFYNGDFYEKISHI</sequence>
<comment type="similarity">
    <text evidence="1">Belongs to the non-flavoprotein flavin reductase family.</text>
</comment>
<dbReference type="Pfam" id="PF01613">
    <property type="entry name" value="Flavin_Reduct"/>
    <property type="match status" value="1"/>
</dbReference>
<organism evidence="4 5">
    <name type="scientific">Candidatus Kinetoplastidibacterium galati TCC219</name>
    <dbReference type="NCBI Taxonomy" id="1208921"/>
    <lineage>
        <taxon>Bacteria</taxon>
        <taxon>Pseudomonadati</taxon>
        <taxon>Pseudomonadota</taxon>
        <taxon>Betaproteobacteria</taxon>
        <taxon>Candidatus Kinetoplastidibacterium</taxon>
    </lineage>
</organism>
<dbReference type="AlphaFoldDB" id="M1M215"/>
<keyword evidence="5" id="KW-1185">Reference proteome</keyword>
<proteinExistence type="inferred from homology"/>
<dbReference type="eggNOG" id="COG1853">
    <property type="taxonomic scope" value="Bacteria"/>
</dbReference>
<evidence type="ECO:0000313" key="5">
    <source>
        <dbReference type="Proteomes" id="UP000011658"/>
    </source>
</evidence>